<evidence type="ECO:0000313" key="7">
    <source>
        <dbReference type="EMBL" id="CAD2186204.1"/>
    </source>
</evidence>
<protein>
    <recommendedName>
        <fullName evidence="5">Proteasome subunit alpha type</fullName>
    </recommendedName>
</protein>
<evidence type="ECO:0000313" key="9">
    <source>
        <dbReference type="Proteomes" id="UP000580250"/>
    </source>
</evidence>
<dbReference type="InterPro" id="IPR023332">
    <property type="entry name" value="Proteasome_alpha-type"/>
</dbReference>
<dbReference type="OrthoDB" id="431557at2759"/>
<organism evidence="7 9">
    <name type="scientific">Meloidogyne enterolobii</name>
    <name type="common">Root-knot nematode worm</name>
    <name type="synonym">Meloidogyne mayaguensis</name>
    <dbReference type="NCBI Taxonomy" id="390850"/>
    <lineage>
        <taxon>Eukaryota</taxon>
        <taxon>Metazoa</taxon>
        <taxon>Ecdysozoa</taxon>
        <taxon>Nematoda</taxon>
        <taxon>Chromadorea</taxon>
        <taxon>Rhabditida</taxon>
        <taxon>Tylenchina</taxon>
        <taxon>Tylenchomorpha</taxon>
        <taxon>Tylenchoidea</taxon>
        <taxon>Meloidogynidae</taxon>
        <taxon>Meloidogyninae</taxon>
        <taxon>Meloidogyne</taxon>
    </lineage>
</organism>
<comment type="subunit">
    <text evidence="5">The 20S proteasome core is composed of 28 subunits that are arranged in four stacked rings, resulting in a barrel-shaped structure. The two end rings are each formed by seven alpha subunits, and the two central rings are each formed by seven beta subunits.</text>
</comment>
<sequence length="252" mass="28282">MARRYDTRTTIFSPEGRLYQVEYALEAISQAGTCLGMRTNEGIFLVAEKRVTDKLLDSNVMREKIFKISQNVICAVAGITADANVLVSKLRAMAAGFRSSYEDDIPIEQLVSLLADFKQRYTQVGGKRPYGVSLLYAGWDLHHGFQLYQSDPSGNYTGWFATCVGKNQQTAVSHFKQESKDNVENMTLEDAKKLVMKVLFKTLDRKPTTERLEVAELKMVEGKLVMRFVPDDEVKELIVEAEEACKAAASTD</sequence>
<keyword evidence="5" id="KW-0963">Cytoplasm</keyword>
<dbReference type="FunFam" id="3.60.20.10:FF:000031">
    <property type="entry name" value="Proteasome subunit alpha type"/>
    <property type="match status" value="1"/>
</dbReference>
<evidence type="ECO:0000259" key="6">
    <source>
        <dbReference type="PROSITE" id="PS00388"/>
    </source>
</evidence>
<evidence type="ECO:0000256" key="3">
    <source>
        <dbReference type="ARBA" id="ARBA00023242"/>
    </source>
</evidence>
<dbReference type="GO" id="GO:0006511">
    <property type="term" value="P:ubiquitin-dependent protein catabolic process"/>
    <property type="evidence" value="ECO:0007669"/>
    <property type="project" value="InterPro"/>
</dbReference>
<dbReference type="AlphaFoldDB" id="A0A6V7WGU5"/>
<dbReference type="NCBIfam" id="NF003075">
    <property type="entry name" value="PRK03996.1"/>
    <property type="match status" value="1"/>
</dbReference>
<comment type="caution">
    <text evidence="7">The sequence shown here is derived from an EMBL/GenBank/DDBJ whole genome shotgun (WGS) entry which is preliminary data.</text>
</comment>
<accession>A0A6V7WGU5</accession>
<proteinExistence type="inferred from homology"/>
<dbReference type="SUPFAM" id="SSF56235">
    <property type="entry name" value="N-terminal nucleophile aminohydrolases (Ntn hydrolases)"/>
    <property type="match status" value="1"/>
</dbReference>
<dbReference type="Proteomes" id="UP000580250">
    <property type="component" value="Unassembled WGS sequence"/>
</dbReference>
<gene>
    <name evidence="7" type="ORF">MENT_LOCUS38676</name>
    <name evidence="8" type="ORF">MENT_LOCUS41518</name>
</gene>
<dbReference type="PROSITE" id="PS51475">
    <property type="entry name" value="PROTEASOME_ALPHA_2"/>
    <property type="match status" value="1"/>
</dbReference>
<evidence type="ECO:0000256" key="2">
    <source>
        <dbReference type="ARBA" id="ARBA00022942"/>
    </source>
</evidence>
<dbReference type="GO" id="GO:0019773">
    <property type="term" value="C:proteasome core complex, alpha-subunit complex"/>
    <property type="evidence" value="ECO:0007669"/>
    <property type="project" value="UniProtKB-UniRule"/>
</dbReference>
<dbReference type="PANTHER" id="PTHR11599">
    <property type="entry name" value="PROTEASOME SUBUNIT ALPHA/BETA"/>
    <property type="match status" value="1"/>
</dbReference>
<dbReference type="Pfam" id="PF10584">
    <property type="entry name" value="Proteasome_A_N"/>
    <property type="match status" value="1"/>
</dbReference>
<feature type="domain" description="Proteasome alpha-type subunits" evidence="6">
    <location>
        <begin position="5"/>
        <end position="27"/>
    </location>
</feature>
<comment type="similarity">
    <text evidence="4 5">Belongs to the peptidase T1A family.</text>
</comment>
<evidence type="ECO:0000256" key="4">
    <source>
        <dbReference type="PROSITE-ProRule" id="PRU00808"/>
    </source>
</evidence>
<dbReference type="Pfam" id="PF00227">
    <property type="entry name" value="Proteasome"/>
    <property type="match status" value="1"/>
</dbReference>
<dbReference type="Gene3D" id="3.60.20.10">
    <property type="entry name" value="Glutamine Phosphoribosylpyrophosphate, subunit 1, domain 1"/>
    <property type="match status" value="1"/>
</dbReference>
<reference evidence="7 9" key="1">
    <citation type="submission" date="2020-08" db="EMBL/GenBank/DDBJ databases">
        <authorList>
            <person name="Koutsovoulos G."/>
            <person name="Danchin GJ E."/>
        </authorList>
    </citation>
    <scope>NUCLEOTIDE SEQUENCE [LARGE SCALE GENOMIC DNA]</scope>
</reference>
<dbReference type="InterPro" id="IPR050115">
    <property type="entry name" value="Proteasome_alpha"/>
</dbReference>
<keyword evidence="2 4" id="KW-0647">Proteasome</keyword>
<evidence type="ECO:0000256" key="5">
    <source>
        <dbReference type="RuleBase" id="RU000551"/>
    </source>
</evidence>
<dbReference type="PROSITE" id="PS00388">
    <property type="entry name" value="PROTEASOME_ALPHA_1"/>
    <property type="match status" value="1"/>
</dbReference>
<dbReference type="InterPro" id="IPR001353">
    <property type="entry name" value="Proteasome_sua/b"/>
</dbReference>
<dbReference type="InterPro" id="IPR029055">
    <property type="entry name" value="Ntn_hydrolases_N"/>
</dbReference>
<comment type="function">
    <text evidence="1">The proteasome is a multicatalytic proteinase complex which is characterized by its ability to cleave peptides with Arg, Phe, Tyr, Leu, and Glu adjacent to the leaving group at neutral or slightly basic pH. The proteasome has an ATP-dependent proteolytic activity.</text>
</comment>
<dbReference type="GO" id="GO:0005737">
    <property type="term" value="C:cytoplasm"/>
    <property type="evidence" value="ECO:0007669"/>
    <property type="project" value="UniProtKB-SubCell"/>
</dbReference>
<comment type="subcellular location">
    <subcellularLocation>
        <location evidence="5">Cytoplasm</location>
    </subcellularLocation>
    <subcellularLocation>
        <location evidence="5">Nucleus</location>
    </subcellularLocation>
</comment>
<dbReference type="GO" id="GO:0005634">
    <property type="term" value="C:nucleus"/>
    <property type="evidence" value="ECO:0007669"/>
    <property type="project" value="UniProtKB-SubCell"/>
</dbReference>
<dbReference type="SMART" id="SM00948">
    <property type="entry name" value="Proteasome_A_N"/>
    <property type="match status" value="1"/>
</dbReference>
<keyword evidence="3 5" id="KW-0539">Nucleus</keyword>
<evidence type="ECO:0000256" key="1">
    <source>
        <dbReference type="ARBA" id="ARBA00002000"/>
    </source>
</evidence>
<name>A0A6V7WGU5_MELEN</name>
<evidence type="ECO:0000313" key="8">
    <source>
        <dbReference type="EMBL" id="CAD2188843.1"/>
    </source>
</evidence>
<dbReference type="EMBL" id="CAJEWN010000577">
    <property type="protein sequence ID" value="CAD2186204.1"/>
    <property type="molecule type" value="Genomic_DNA"/>
</dbReference>
<dbReference type="EMBL" id="CAJEWN010000716">
    <property type="protein sequence ID" value="CAD2188843.1"/>
    <property type="molecule type" value="Genomic_DNA"/>
</dbReference>
<dbReference type="InterPro" id="IPR000426">
    <property type="entry name" value="Proteasome_asu_N"/>
</dbReference>